<reference evidence="2 3" key="1">
    <citation type="submission" date="2019-05" db="EMBL/GenBank/DDBJ databases">
        <title>Another draft genome of Portunus trituberculatus and its Hox gene families provides insights of decapod evolution.</title>
        <authorList>
            <person name="Jeong J.-H."/>
            <person name="Song I."/>
            <person name="Kim S."/>
            <person name="Choi T."/>
            <person name="Kim D."/>
            <person name="Ryu S."/>
            <person name="Kim W."/>
        </authorList>
    </citation>
    <scope>NUCLEOTIDE SEQUENCE [LARGE SCALE GENOMIC DNA]</scope>
    <source>
        <tissue evidence="2">Muscle</tissue>
    </source>
</reference>
<keyword evidence="3" id="KW-1185">Reference proteome</keyword>
<accession>A0A5B7DSM4</accession>
<name>A0A5B7DSM4_PORTR</name>
<evidence type="ECO:0000313" key="2">
    <source>
        <dbReference type="EMBL" id="MPC24408.1"/>
    </source>
</evidence>
<proteinExistence type="predicted"/>
<sequence length="67" mass="7231">MKRLTGSVCPVPQGGMCGRRGPSREGGGRGSGGEEGPSHHLPYTCRLLSVFTRSLTCMFDIFSYSHK</sequence>
<organism evidence="2 3">
    <name type="scientific">Portunus trituberculatus</name>
    <name type="common">Swimming crab</name>
    <name type="synonym">Neptunus trituberculatus</name>
    <dbReference type="NCBI Taxonomy" id="210409"/>
    <lineage>
        <taxon>Eukaryota</taxon>
        <taxon>Metazoa</taxon>
        <taxon>Ecdysozoa</taxon>
        <taxon>Arthropoda</taxon>
        <taxon>Crustacea</taxon>
        <taxon>Multicrustacea</taxon>
        <taxon>Malacostraca</taxon>
        <taxon>Eumalacostraca</taxon>
        <taxon>Eucarida</taxon>
        <taxon>Decapoda</taxon>
        <taxon>Pleocyemata</taxon>
        <taxon>Brachyura</taxon>
        <taxon>Eubrachyura</taxon>
        <taxon>Portunoidea</taxon>
        <taxon>Portunidae</taxon>
        <taxon>Portuninae</taxon>
        <taxon>Portunus</taxon>
    </lineage>
</organism>
<dbReference type="Proteomes" id="UP000324222">
    <property type="component" value="Unassembled WGS sequence"/>
</dbReference>
<dbReference type="EMBL" id="VSRR010001326">
    <property type="protein sequence ID" value="MPC24408.1"/>
    <property type="molecule type" value="Genomic_DNA"/>
</dbReference>
<gene>
    <name evidence="2" type="ORF">E2C01_017489</name>
</gene>
<evidence type="ECO:0000313" key="3">
    <source>
        <dbReference type="Proteomes" id="UP000324222"/>
    </source>
</evidence>
<evidence type="ECO:0000256" key="1">
    <source>
        <dbReference type="SAM" id="MobiDB-lite"/>
    </source>
</evidence>
<dbReference type="AlphaFoldDB" id="A0A5B7DSM4"/>
<protein>
    <submittedName>
        <fullName evidence="2">Uncharacterized protein</fullName>
    </submittedName>
</protein>
<feature type="region of interest" description="Disordered" evidence="1">
    <location>
        <begin position="1"/>
        <end position="40"/>
    </location>
</feature>
<comment type="caution">
    <text evidence="2">The sequence shown here is derived from an EMBL/GenBank/DDBJ whole genome shotgun (WGS) entry which is preliminary data.</text>
</comment>